<keyword evidence="1" id="KW-0732">Signal</keyword>
<dbReference type="Proteomes" id="UP000002949">
    <property type="component" value="Unassembled WGS sequence"/>
</dbReference>
<dbReference type="PATRIC" id="fig|1082933.3.peg.760"/>
<feature type="signal peptide" evidence="1">
    <location>
        <begin position="1"/>
        <end position="22"/>
    </location>
</feature>
<evidence type="ECO:0000313" key="2">
    <source>
        <dbReference type="EMBL" id="EHH13392.1"/>
    </source>
</evidence>
<accession>G6Y4G9</accession>
<sequence length="265" mass="28351">MRFDRNLLLVGFVLLGSGRVFAADLPSPNAQTVEETAPAGQPYWSFTAGTYLWAAGMSGDVGQFGLPPVSVESSFSDILKHLDFGAMLVAELRYGDFGLFNDLMYIKLSGENATPRGIVANSVSVDSQSVTYTAAGEYRLIDDPSGSLDLLAGARVWSVDTDISFSGGILDGQTFSEGDTWVDALAGVKGRLNLTPEWYLSGWAMAGGGSSDYMWDLWGGVGYQVSDKFSALVGYRASGVNYDNGDGFVFDVVQQGPVIGAIYRF</sequence>
<dbReference type="eggNOG" id="COG2067">
    <property type="taxonomic scope" value="Bacteria"/>
</dbReference>
<dbReference type="OrthoDB" id="6555107at2"/>
<reference evidence="2 3" key="1">
    <citation type="journal article" date="2012" name="J. Bacteriol.">
        <title>Draft Genome Sequence of Plant Growth-Promoting Rhizobium Mesorhizobium amorphae, Isolated from Zinc-Lead Mine Tailings.</title>
        <authorList>
            <person name="Hao X."/>
            <person name="Lin Y."/>
            <person name="Johnstone L."/>
            <person name="Baltrus D.A."/>
            <person name="Miller S.J."/>
            <person name="Wei G."/>
            <person name="Rensing C."/>
        </authorList>
    </citation>
    <scope>NUCLEOTIDE SEQUENCE [LARGE SCALE GENOMIC DNA]</scope>
    <source>
        <strain evidence="2 3">CCNWGS0123</strain>
    </source>
</reference>
<gene>
    <name evidence="2" type="ORF">MEA186_04139</name>
</gene>
<dbReference type="AlphaFoldDB" id="G6Y4G9"/>
<evidence type="ECO:0000313" key="3">
    <source>
        <dbReference type="Proteomes" id="UP000002949"/>
    </source>
</evidence>
<keyword evidence="3" id="KW-1185">Reference proteome</keyword>
<evidence type="ECO:0008006" key="4">
    <source>
        <dbReference type="Google" id="ProtNLM"/>
    </source>
</evidence>
<dbReference type="RefSeq" id="WP_006200265.1">
    <property type="nucleotide sequence ID" value="NZ_AGSN01000052.1"/>
</dbReference>
<name>G6Y4G9_9HYPH</name>
<evidence type="ECO:0000256" key="1">
    <source>
        <dbReference type="SAM" id="SignalP"/>
    </source>
</evidence>
<protein>
    <recommendedName>
        <fullName evidence="4">Outer membrane protein beta-barrel domain-containing protein</fullName>
    </recommendedName>
</protein>
<dbReference type="EMBL" id="AGSN01000052">
    <property type="protein sequence ID" value="EHH13392.1"/>
    <property type="molecule type" value="Genomic_DNA"/>
</dbReference>
<feature type="chain" id="PRO_5003489790" description="Outer membrane protein beta-barrel domain-containing protein" evidence="1">
    <location>
        <begin position="23"/>
        <end position="265"/>
    </location>
</feature>
<proteinExistence type="predicted"/>
<dbReference type="KEGG" id="mamo:A6B35_00860"/>
<dbReference type="STRING" id="1082933.A6B35_00860"/>
<organism evidence="2 3">
    <name type="scientific">Mesorhizobium amorphae CCNWGS0123</name>
    <dbReference type="NCBI Taxonomy" id="1082933"/>
    <lineage>
        <taxon>Bacteria</taxon>
        <taxon>Pseudomonadati</taxon>
        <taxon>Pseudomonadota</taxon>
        <taxon>Alphaproteobacteria</taxon>
        <taxon>Hyphomicrobiales</taxon>
        <taxon>Phyllobacteriaceae</taxon>
        <taxon>Mesorhizobium</taxon>
    </lineage>
</organism>